<evidence type="ECO:0000313" key="16">
    <source>
        <dbReference type="Proteomes" id="UP000031971"/>
    </source>
</evidence>
<dbReference type="Proteomes" id="UP000031971">
    <property type="component" value="Unassembled WGS sequence"/>
</dbReference>
<dbReference type="InterPro" id="IPR028362">
    <property type="entry name" value="AlgI"/>
</dbReference>
<evidence type="ECO:0000256" key="7">
    <source>
        <dbReference type="ARBA" id="ARBA00022692"/>
    </source>
</evidence>
<comment type="pathway">
    <text evidence="2">Glycan biosynthesis; alginate biosynthesis.</text>
</comment>
<comment type="subcellular location">
    <subcellularLocation>
        <location evidence="1">Cell membrane</location>
        <topology evidence="1">Multi-pass membrane protein</topology>
    </subcellularLocation>
</comment>
<dbReference type="PIRSF" id="PIRSF500217">
    <property type="entry name" value="AlgI"/>
    <property type="match status" value="1"/>
</dbReference>
<keyword evidence="9 14" id="KW-1133">Transmembrane helix</keyword>
<sequence>MLFQSTVFLFAFLPVTLVVFHAAMALAGRRAALSWLVAACLFFYGWYEPRNLYVIIVTIAGNYMIGQRLLTDKSRGLLALGISLNLAALAYFKYTNFLLANLEALFGGPHTAISVVLPLGISFITFQKIAYLVDCHSGRAKKCSLLDYSLFVVFFPQLIAGPILHWRDLVPQSERLRYRPQRVWVDLAVGITIFAVGLGKKILIADSVGPLADPVFDAADGGAKVAMLEAWIGALAYTMQIYFDFSGYCDMAVGLARMFGLVLPINFFSPYKSRSIIEFWRRWHITLSFFLRDYLYIPLGGNRRGAAFKYANLVVVMLLGGLWHGAGWTFVTWGGIHGLCLVANHLWRARGLRLPGGLAWPLTMLAVLLAWVPFRAASLSGTVEIWAALAGVNGLALPAGLLTLLGPLGEILRQAGITVGSQALIALMEGAGGSAFGWLAAAVIIAATAPNVYQWIGRPLPALTWTPAMAMGLPGWLRWKPALLWSAALVLLTAWAVDRQANTVQFIYFQF</sequence>
<feature type="transmembrane region" description="Helical" evidence="14">
    <location>
        <begin position="6"/>
        <end position="24"/>
    </location>
</feature>
<comment type="caution">
    <text evidence="15">The sequence shown here is derived from an EMBL/GenBank/DDBJ whole genome shotgun (WGS) entry which is preliminary data.</text>
</comment>
<evidence type="ECO:0000313" key="15">
    <source>
        <dbReference type="EMBL" id="KIL97741.1"/>
    </source>
</evidence>
<name>A0A0C2UY56_PARME</name>
<dbReference type="STRING" id="272627.CCC_00802"/>
<protein>
    <recommendedName>
        <fullName evidence="4">Probable alginate O-acetylase AlgI</fullName>
    </recommendedName>
    <alternativeName>
        <fullName evidence="12">Alginate biosynthesis protein AlgI</fullName>
    </alternativeName>
</protein>
<dbReference type="AlphaFoldDB" id="A0A0C2UY56"/>
<feature type="transmembrane region" description="Helical" evidence="14">
    <location>
        <begin position="112"/>
        <end position="133"/>
    </location>
</feature>
<evidence type="ECO:0000256" key="12">
    <source>
        <dbReference type="ARBA" id="ARBA00031030"/>
    </source>
</evidence>
<feature type="transmembrane region" description="Helical" evidence="14">
    <location>
        <begin position="356"/>
        <end position="374"/>
    </location>
</feature>
<evidence type="ECO:0000256" key="10">
    <source>
        <dbReference type="ARBA" id="ARBA00023136"/>
    </source>
</evidence>
<keyword evidence="7 14" id="KW-0812">Transmembrane</keyword>
<dbReference type="PANTHER" id="PTHR13285">
    <property type="entry name" value="ACYLTRANSFERASE"/>
    <property type="match status" value="1"/>
</dbReference>
<comment type="similarity">
    <text evidence="3 13">Belongs to the membrane-bound acyltransferase family.</text>
</comment>
<dbReference type="GO" id="GO:0042121">
    <property type="term" value="P:alginic acid biosynthetic process"/>
    <property type="evidence" value="ECO:0007669"/>
    <property type="project" value="UniProtKB-KW"/>
</dbReference>
<dbReference type="PANTHER" id="PTHR13285:SF23">
    <property type="entry name" value="TEICHOIC ACID D-ALANYLTRANSFERASE"/>
    <property type="match status" value="1"/>
</dbReference>
<keyword evidence="6 13" id="KW-0808">Transferase</keyword>
<evidence type="ECO:0000256" key="5">
    <source>
        <dbReference type="ARBA" id="ARBA00022475"/>
    </source>
</evidence>
<dbReference type="GO" id="GO:0016746">
    <property type="term" value="F:acyltransferase activity"/>
    <property type="evidence" value="ECO:0007669"/>
    <property type="project" value="UniProtKB-KW"/>
</dbReference>
<feature type="transmembrane region" description="Helical" evidence="14">
    <location>
        <begin position="476"/>
        <end position="497"/>
    </location>
</feature>
<evidence type="ECO:0000256" key="13">
    <source>
        <dbReference type="PIRNR" id="PIRNR016636"/>
    </source>
</evidence>
<dbReference type="RefSeq" id="WP_009871255.1">
    <property type="nucleotide sequence ID" value="NZ_JXSL01000030.1"/>
</dbReference>
<feature type="transmembrane region" description="Helical" evidence="14">
    <location>
        <begin position="184"/>
        <end position="204"/>
    </location>
</feature>
<reference evidence="15 16" key="1">
    <citation type="submission" date="2015-01" db="EMBL/GenBank/DDBJ databases">
        <title>Genome Sequence of Magnetospirillum magnetotacticum Strain MS-1.</title>
        <authorList>
            <person name="Marinov G.K."/>
            <person name="Smalley M.D."/>
            <person name="DeSalvo G."/>
        </authorList>
    </citation>
    <scope>NUCLEOTIDE SEQUENCE [LARGE SCALE GENOMIC DNA]</scope>
    <source>
        <strain evidence="15 16">MS-1</strain>
    </source>
</reference>
<dbReference type="Pfam" id="PF03062">
    <property type="entry name" value="MBOAT"/>
    <property type="match status" value="1"/>
</dbReference>
<evidence type="ECO:0000256" key="14">
    <source>
        <dbReference type="SAM" id="Phobius"/>
    </source>
</evidence>
<evidence type="ECO:0000256" key="2">
    <source>
        <dbReference type="ARBA" id="ARBA00005182"/>
    </source>
</evidence>
<dbReference type="PIRSF" id="PIRSF016636">
    <property type="entry name" value="AlgI_DltB"/>
    <property type="match status" value="1"/>
</dbReference>
<dbReference type="InterPro" id="IPR051085">
    <property type="entry name" value="MB_O-acyltransferase"/>
</dbReference>
<organism evidence="15 16">
    <name type="scientific">Paramagnetospirillum magnetotacticum MS-1</name>
    <dbReference type="NCBI Taxonomy" id="272627"/>
    <lineage>
        <taxon>Bacteria</taxon>
        <taxon>Pseudomonadati</taxon>
        <taxon>Pseudomonadota</taxon>
        <taxon>Alphaproteobacteria</taxon>
        <taxon>Rhodospirillales</taxon>
        <taxon>Magnetospirillaceae</taxon>
        <taxon>Paramagnetospirillum</taxon>
    </lineage>
</organism>
<evidence type="ECO:0000256" key="3">
    <source>
        <dbReference type="ARBA" id="ARBA00010323"/>
    </source>
</evidence>
<dbReference type="OrthoDB" id="139172at2"/>
<feature type="transmembrane region" description="Helical" evidence="14">
    <location>
        <begin position="386"/>
        <end position="405"/>
    </location>
</feature>
<keyword evidence="16" id="KW-1185">Reference proteome</keyword>
<evidence type="ECO:0000256" key="4">
    <source>
        <dbReference type="ARBA" id="ARBA00016084"/>
    </source>
</evidence>
<evidence type="ECO:0000256" key="11">
    <source>
        <dbReference type="ARBA" id="ARBA00023315"/>
    </source>
</evidence>
<dbReference type="InterPro" id="IPR004299">
    <property type="entry name" value="MBOAT_fam"/>
</dbReference>
<accession>A0A0C2UY56</accession>
<proteinExistence type="inferred from homology"/>
<keyword evidence="8" id="KW-0016">Alginate biosynthesis</keyword>
<evidence type="ECO:0000256" key="6">
    <source>
        <dbReference type="ARBA" id="ARBA00022679"/>
    </source>
</evidence>
<keyword evidence="5 13" id="KW-1003">Cell membrane</keyword>
<feature type="transmembrane region" description="Helical" evidence="14">
    <location>
        <begin position="77"/>
        <end position="92"/>
    </location>
</feature>
<feature type="transmembrane region" description="Helical" evidence="14">
    <location>
        <begin position="225"/>
        <end position="245"/>
    </location>
</feature>
<evidence type="ECO:0000256" key="8">
    <source>
        <dbReference type="ARBA" id="ARBA00022841"/>
    </source>
</evidence>
<keyword evidence="11 13" id="KW-0012">Acyltransferase</keyword>
<evidence type="ECO:0000256" key="9">
    <source>
        <dbReference type="ARBA" id="ARBA00022989"/>
    </source>
</evidence>
<dbReference type="EMBL" id="JXSL01000030">
    <property type="protein sequence ID" value="KIL97741.1"/>
    <property type="molecule type" value="Genomic_DNA"/>
</dbReference>
<keyword evidence="10 13" id="KW-0472">Membrane</keyword>
<dbReference type="InterPro" id="IPR024194">
    <property type="entry name" value="Ac/AlaTfrase_AlgI/DltB"/>
</dbReference>
<feature type="transmembrane region" description="Helical" evidence="14">
    <location>
        <begin position="31"/>
        <end position="47"/>
    </location>
</feature>
<feature type="transmembrane region" description="Helical" evidence="14">
    <location>
        <begin position="313"/>
        <end position="336"/>
    </location>
</feature>
<evidence type="ECO:0000256" key="1">
    <source>
        <dbReference type="ARBA" id="ARBA00004651"/>
    </source>
</evidence>
<gene>
    <name evidence="15" type="ORF">CCC_00802</name>
</gene>
<dbReference type="GO" id="GO:0005886">
    <property type="term" value="C:plasma membrane"/>
    <property type="evidence" value="ECO:0007669"/>
    <property type="project" value="UniProtKB-SubCell"/>
</dbReference>